<evidence type="ECO:0000256" key="11">
    <source>
        <dbReference type="RuleBase" id="RU004497"/>
    </source>
</evidence>
<protein>
    <recommendedName>
        <fullName evidence="10">Ubiquinol-cytochrome c reductase iron-sulfur subunit</fullName>
        <ecNumber evidence="10">7.1.1.8</ecNumber>
    </recommendedName>
</protein>
<proteinExistence type="predicted"/>
<keyword evidence="4" id="KW-0479">Metal-binding</keyword>
<dbReference type="KEGG" id="app:CAP2UW1_4199"/>
<reference evidence="13" key="2">
    <citation type="submission" date="2009-09" db="EMBL/GenBank/DDBJ databases">
        <title>Complete sequence of chromosome of Candidatus Accumulibacter phosphatis clade IIA str. UW-1.</title>
        <authorList>
            <consortium name="US DOE Joint Genome Institute"/>
            <person name="Martin H.G."/>
            <person name="Ivanova N."/>
            <person name="Kunin V."/>
            <person name="Warnecke F."/>
            <person name="Barry K."/>
            <person name="He S."/>
            <person name="Salamov A."/>
            <person name="Szeto E."/>
            <person name="Dalin E."/>
            <person name="Pangilinan J.L."/>
            <person name="Lapidus A."/>
            <person name="Lowry S."/>
            <person name="Kyrpides N.C."/>
            <person name="McMahon K.D."/>
            <person name="Hugenholtz P."/>
        </authorList>
    </citation>
    <scope>NUCLEOTIDE SEQUENCE [LARGE SCALE GENOMIC DNA]</scope>
    <source>
        <strain evidence="13">UW-1</strain>
    </source>
</reference>
<dbReference type="Pfam" id="PF00355">
    <property type="entry name" value="Rieske"/>
    <property type="match status" value="1"/>
</dbReference>
<dbReference type="PROSITE" id="PS51296">
    <property type="entry name" value="RIESKE"/>
    <property type="match status" value="1"/>
</dbReference>
<keyword evidence="2" id="KW-0812">Transmembrane</keyword>
<dbReference type="EMBL" id="CP001715">
    <property type="protein sequence ID" value="ACV37441.1"/>
    <property type="molecule type" value="Genomic_DNA"/>
</dbReference>
<keyword evidence="9" id="KW-1015">Disulfide bond</keyword>
<dbReference type="HOGENOM" id="CLU_055690_0_2_4"/>
<evidence type="ECO:0000313" key="13">
    <source>
        <dbReference type="EMBL" id="ACV37441.1"/>
    </source>
</evidence>
<evidence type="ECO:0000256" key="1">
    <source>
        <dbReference type="ARBA" id="ARBA00004167"/>
    </source>
</evidence>
<keyword evidence="10" id="KW-0813">Transport</keyword>
<dbReference type="EC" id="7.1.1.8" evidence="10"/>
<gene>
    <name evidence="13" type="ordered locus">CAP2UW1_4199</name>
</gene>
<dbReference type="PRINTS" id="PR00162">
    <property type="entry name" value="RIESKE"/>
</dbReference>
<dbReference type="GO" id="GO:0051537">
    <property type="term" value="F:2 iron, 2 sulfur cluster binding"/>
    <property type="evidence" value="ECO:0007669"/>
    <property type="project" value="UniProtKB-KW"/>
</dbReference>
<comment type="miscellaneous">
    <text evidence="10">The Rieske protein is a high potential 2Fe-2S protein.</text>
</comment>
<evidence type="ECO:0000256" key="2">
    <source>
        <dbReference type="ARBA" id="ARBA00022692"/>
    </source>
</evidence>
<dbReference type="eggNOG" id="COG0723">
    <property type="taxonomic scope" value="Bacteria"/>
</dbReference>
<comment type="subcellular location">
    <subcellularLocation>
        <location evidence="1">Membrane</location>
        <topology evidence="1">Single-pass membrane protein</topology>
    </subcellularLocation>
</comment>
<dbReference type="InterPro" id="IPR014349">
    <property type="entry name" value="Rieske_Fe-S_prot"/>
</dbReference>
<dbReference type="PANTHER" id="PTHR10134">
    <property type="entry name" value="CYTOCHROME B-C1 COMPLEX SUBUNIT RIESKE, MITOCHONDRIAL"/>
    <property type="match status" value="1"/>
</dbReference>
<evidence type="ECO:0000256" key="4">
    <source>
        <dbReference type="ARBA" id="ARBA00022723"/>
    </source>
</evidence>
<name>C7RPE4_ACCRE</name>
<evidence type="ECO:0000256" key="3">
    <source>
        <dbReference type="ARBA" id="ARBA00022714"/>
    </source>
</evidence>
<keyword evidence="3" id="KW-0001">2Fe-2S</keyword>
<keyword evidence="7" id="KW-0411">Iron-sulfur</keyword>
<dbReference type="Gene3D" id="2.102.10.10">
    <property type="entry name" value="Rieske [2Fe-2S] iron-sulphur domain"/>
    <property type="match status" value="1"/>
</dbReference>
<evidence type="ECO:0000256" key="5">
    <source>
        <dbReference type="ARBA" id="ARBA00022989"/>
    </source>
</evidence>
<feature type="domain" description="Rieske" evidence="12">
    <location>
        <begin position="106"/>
        <end position="177"/>
    </location>
</feature>
<comment type="catalytic activity">
    <reaction evidence="10">
        <text>a quinol + 2 Fe(III)-[cytochrome c](out) = a quinone + 2 Fe(II)-[cytochrome c](out) + 2 H(+)(out)</text>
        <dbReference type="Rhea" id="RHEA:11484"/>
        <dbReference type="Rhea" id="RHEA-COMP:10350"/>
        <dbReference type="Rhea" id="RHEA-COMP:14399"/>
        <dbReference type="ChEBI" id="CHEBI:15378"/>
        <dbReference type="ChEBI" id="CHEBI:24646"/>
        <dbReference type="ChEBI" id="CHEBI:29033"/>
        <dbReference type="ChEBI" id="CHEBI:29034"/>
        <dbReference type="ChEBI" id="CHEBI:132124"/>
        <dbReference type="EC" id="7.1.1.8"/>
    </reaction>
</comment>
<dbReference type="NCBIfam" id="TIGR01416">
    <property type="entry name" value="Rieske_proteo"/>
    <property type="match status" value="1"/>
</dbReference>
<comment type="cofactor">
    <cofactor evidence="10">
        <name>[2Fe-2S] cluster</name>
        <dbReference type="ChEBI" id="CHEBI:190135"/>
    </cofactor>
    <text evidence="10">Binds 1 [2Fe-2S] cluster per subunit.</text>
</comment>
<dbReference type="GO" id="GO:0016020">
    <property type="term" value="C:membrane"/>
    <property type="evidence" value="ECO:0007669"/>
    <property type="project" value="UniProtKB-SubCell"/>
</dbReference>
<dbReference type="OrthoDB" id="9767869at2"/>
<dbReference type="STRING" id="522306.CAP2UW1_4199"/>
<dbReference type="InterPro" id="IPR005805">
    <property type="entry name" value="Rieske_Fe-S_prot_C"/>
</dbReference>
<organism evidence="13">
    <name type="scientific">Accumulibacter regalis</name>
    <dbReference type="NCBI Taxonomy" id="522306"/>
    <lineage>
        <taxon>Bacteria</taxon>
        <taxon>Pseudomonadati</taxon>
        <taxon>Pseudomonadota</taxon>
        <taxon>Betaproteobacteria</taxon>
        <taxon>Candidatus Accumulibacter</taxon>
    </lineage>
</organism>
<keyword evidence="10" id="KW-0249">Electron transport</keyword>
<evidence type="ECO:0000256" key="9">
    <source>
        <dbReference type="ARBA" id="ARBA00023157"/>
    </source>
</evidence>
<evidence type="ECO:0000256" key="6">
    <source>
        <dbReference type="ARBA" id="ARBA00023004"/>
    </source>
</evidence>
<evidence type="ECO:0000256" key="7">
    <source>
        <dbReference type="ARBA" id="ARBA00023014"/>
    </source>
</evidence>
<dbReference type="AlphaFoldDB" id="C7RPE4"/>
<sequence>MSQEGGVAPGRRRLHLLAAFCALGTGVGVTKYLADRSRPPAGNATPVDLGDLPAGRLRTVDWNGRTVWILRRSAAELAALADREGDLIDPDSAQSIQPVGCRNRHRSLRPEVFVAIGQCTHQGCLPQLSQGRGAHGEFLCPCHTSRFDLAGRVFRAGPALANLVIPEYRLESDAPLRLVIGEA</sequence>
<dbReference type="GO" id="GO:0046872">
    <property type="term" value="F:metal ion binding"/>
    <property type="evidence" value="ECO:0007669"/>
    <property type="project" value="UniProtKB-KW"/>
</dbReference>
<evidence type="ECO:0000256" key="10">
    <source>
        <dbReference type="RuleBase" id="RU004494"/>
    </source>
</evidence>
<dbReference type="GO" id="GO:0008121">
    <property type="term" value="F:quinol-cytochrome-c reductase activity"/>
    <property type="evidence" value="ECO:0007669"/>
    <property type="project" value="UniProtKB-EC"/>
</dbReference>
<dbReference type="InterPro" id="IPR006317">
    <property type="entry name" value="Ubiquinol_cyt_c_Rdtase_Fe-S-su"/>
</dbReference>
<dbReference type="SUPFAM" id="SSF50022">
    <property type="entry name" value="ISP domain"/>
    <property type="match status" value="1"/>
</dbReference>
<dbReference type="InterPro" id="IPR017941">
    <property type="entry name" value="Rieske_2Fe-2S"/>
</dbReference>
<keyword evidence="5" id="KW-1133">Transmembrane helix</keyword>
<evidence type="ECO:0000259" key="12">
    <source>
        <dbReference type="PROSITE" id="PS51296"/>
    </source>
</evidence>
<accession>C7RPE4</accession>
<keyword evidence="6" id="KW-0408">Iron</keyword>
<reference evidence="13" key="1">
    <citation type="submission" date="2009-08" db="EMBL/GenBank/DDBJ databases">
        <authorList>
            <consortium name="US DOE Joint Genome Institute"/>
            <person name="Lucas S."/>
            <person name="Copeland A."/>
            <person name="Lapidus A."/>
            <person name="Glavina del Rio T."/>
            <person name="Dalin E."/>
            <person name="Tice H."/>
            <person name="Bruce D."/>
            <person name="Barry K."/>
            <person name="Pitluck S."/>
            <person name="Lowry S."/>
            <person name="Larimer F."/>
            <person name="Land M."/>
            <person name="Hauser L."/>
            <person name="Kyrpides N."/>
            <person name="Ivanova N."/>
            <person name="McMahon K.D."/>
            <person name="Hugenholtz P."/>
        </authorList>
    </citation>
    <scope>NUCLEOTIDE SEQUENCE</scope>
    <source>
        <strain evidence="13">UW-1</strain>
    </source>
</reference>
<dbReference type="InterPro" id="IPR036922">
    <property type="entry name" value="Rieske_2Fe-2S_sf"/>
</dbReference>
<evidence type="ECO:0000256" key="8">
    <source>
        <dbReference type="ARBA" id="ARBA00023136"/>
    </source>
</evidence>
<comment type="subunit">
    <text evidence="11">The main subunits of complex b-c1 are: cytochrome b, cytochrome c1 and the Rieske protein.</text>
</comment>
<dbReference type="CDD" id="cd03470">
    <property type="entry name" value="Rieske_cytochrome_bc1"/>
    <property type="match status" value="1"/>
</dbReference>
<keyword evidence="8" id="KW-0472">Membrane</keyword>